<sequence length="340" mass="38824">MPRTVVSDFNNMSVKGTNLFHPRNPEKDRQIRSVSGDEVSTQTEVKVDKRSLKLPALAKTRRLNQDENNDLQVLLRIRCFDFSLQVQGLKPEVKESSKKSSSCSAGSQSVEDSTDQNDHKEIKEDGRKSTNKESSKHKEFVPSLSSSTVLEGQRVNLKEKYELNNQTKELHCQPTDKENQPSYPNDTRSENFHIEKMIRSKIISLNRRKQDVRPLFPLPKVDKYDIMPGNIINGKVCTVFKLNDLKSSSIYSDYKDSWIPNRERYYTNNSVFFNALLQQPTVLLRQPSPVAGVKMTLKEHEDSLVAEIYVAKETNTCPAPVDAEVTREVKKIVIKLPPIC</sequence>
<feature type="compositionally biased region" description="Basic and acidic residues" evidence="1">
    <location>
        <begin position="116"/>
        <end position="140"/>
    </location>
</feature>
<name>A0A9W9Z8X7_9CNID</name>
<dbReference type="OrthoDB" id="5963759at2759"/>
<evidence type="ECO:0000313" key="2">
    <source>
        <dbReference type="EMBL" id="KAJ7377252.1"/>
    </source>
</evidence>
<feature type="compositionally biased region" description="Basic and acidic residues" evidence="1">
    <location>
        <begin position="165"/>
        <end position="179"/>
    </location>
</feature>
<organism evidence="2 3">
    <name type="scientific">Desmophyllum pertusum</name>
    <dbReference type="NCBI Taxonomy" id="174260"/>
    <lineage>
        <taxon>Eukaryota</taxon>
        <taxon>Metazoa</taxon>
        <taxon>Cnidaria</taxon>
        <taxon>Anthozoa</taxon>
        <taxon>Hexacorallia</taxon>
        <taxon>Scleractinia</taxon>
        <taxon>Caryophylliina</taxon>
        <taxon>Caryophylliidae</taxon>
        <taxon>Desmophyllum</taxon>
    </lineage>
</organism>
<evidence type="ECO:0000256" key="1">
    <source>
        <dbReference type="SAM" id="MobiDB-lite"/>
    </source>
</evidence>
<feature type="region of interest" description="Disordered" evidence="1">
    <location>
        <begin position="90"/>
        <end position="147"/>
    </location>
</feature>
<accession>A0A9W9Z8X7</accession>
<comment type="caution">
    <text evidence="2">The sequence shown here is derived from an EMBL/GenBank/DDBJ whole genome shotgun (WGS) entry which is preliminary data.</text>
</comment>
<feature type="compositionally biased region" description="Low complexity" evidence="1">
    <location>
        <begin position="99"/>
        <end position="109"/>
    </location>
</feature>
<dbReference type="AlphaFoldDB" id="A0A9W9Z8X7"/>
<dbReference type="Proteomes" id="UP001163046">
    <property type="component" value="Unassembled WGS sequence"/>
</dbReference>
<feature type="region of interest" description="Disordered" evidence="1">
    <location>
        <begin position="165"/>
        <end position="188"/>
    </location>
</feature>
<reference evidence="2" key="1">
    <citation type="submission" date="2023-01" db="EMBL/GenBank/DDBJ databases">
        <title>Genome assembly of the deep-sea coral Lophelia pertusa.</title>
        <authorList>
            <person name="Herrera S."/>
            <person name="Cordes E."/>
        </authorList>
    </citation>
    <scope>NUCLEOTIDE SEQUENCE</scope>
    <source>
        <strain evidence="2">USNM1676648</strain>
        <tissue evidence="2">Polyp</tissue>
    </source>
</reference>
<keyword evidence="3" id="KW-1185">Reference proteome</keyword>
<gene>
    <name evidence="2" type="ORF">OS493_030063</name>
</gene>
<dbReference type="EMBL" id="MU826381">
    <property type="protein sequence ID" value="KAJ7377252.1"/>
    <property type="molecule type" value="Genomic_DNA"/>
</dbReference>
<protein>
    <submittedName>
        <fullName evidence="2">Uncharacterized protein</fullName>
    </submittedName>
</protein>
<evidence type="ECO:0000313" key="3">
    <source>
        <dbReference type="Proteomes" id="UP001163046"/>
    </source>
</evidence>
<proteinExistence type="predicted"/>